<protein>
    <submittedName>
        <fullName evidence="2">Uncharacterized protein</fullName>
    </submittedName>
</protein>
<feature type="compositionally biased region" description="Low complexity" evidence="1">
    <location>
        <begin position="199"/>
        <end position="214"/>
    </location>
</feature>
<gene>
    <name evidence="2" type="ORF">Scep_014024</name>
</gene>
<sequence length="286" mass="30560">MWNASVVYSCRALGQKAKAEKALGVRKSTPPLHGRNEELVSRKVDFRPTPQKERKYVTEVGLTSTRSRDHRLAERNLTRSLSRATAVTAPLPALAPPPLLPRVAAARAATHPCRASLLPQAGALPLPERGRRRGALPCAADAAPASPLSLSSSLPFFSPSAALVHSASRLVRRWSVRVLPHPAAGPPSRRPPPRPAAGPPSSSRCGWPPFSSPGRSRRREPLSAVGCCWRSLLAGVVASRRRSRRPPMVAPPLAPPISATFSPLSASLFLSLLSLSFFSLPVALSL</sequence>
<evidence type="ECO:0000313" key="3">
    <source>
        <dbReference type="Proteomes" id="UP001419268"/>
    </source>
</evidence>
<comment type="caution">
    <text evidence="2">The sequence shown here is derived from an EMBL/GenBank/DDBJ whole genome shotgun (WGS) entry which is preliminary data.</text>
</comment>
<organism evidence="2 3">
    <name type="scientific">Stephania cephalantha</name>
    <dbReference type="NCBI Taxonomy" id="152367"/>
    <lineage>
        <taxon>Eukaryota</taxon>
        <taxon>Viridiplantae</taxon>
        <taxon>Streptophyta</taxon>
        <taxon>Embryophyta</taxon>
        <taxon>Tracheophyta</taxon>
        <taxon>Spermatophyta</taxon>
        <taxon>Magnoliopsida</taxon>
        <taxon>Ranunculales</taxon>
        <taxon>Menispermaceae</taxon>
        <taxon>Menispermoideae</taxon>
        <taxon>Cissampelideae</taxon>
        <taxon>Stephania</taxon>
    </lineage>
</organism>
<dbReference type="Proteomes" id="UP001419268">
    <property type="component" value="Unassembled WGS sequence"/>
</dbReference>
<evidence type="ECO:0000313" key="2">
    <source>
        <dbReference type="EMBL" id="KAK9125178.1"/>
    </source>
</evidence>
<keyword evidence="3" id="KW-1185">Reference proteome</keyword>
<dbReference type="EMBL" id="JBBNAG010000006">
    <property type="protein sequence ID" value="KAK9125178.1"/>
    <property type="molecule type" value="Genomic_DNA"/>
</dbReference>
<evidence type="ECO:0000256" key="1">
    <source>
        <dbReference type="SAM" id="MobiDB-lite"/>
    </source>
</evidence>
<reference evidence="2 3" key="1">
    <citation type="submission" date="2024-01" db="EMBL/GenBank/DDBJ databases">
        <title>Genome assemblies of Stephania.</title>
        <authorList>
            <person name="Yang L."/>
        </authorList>
    </citation>
    <scope>NUCLEOTIDE SEQUENCE [LARGE SCALE GENOMIC DNA]</scope>
    <source>
        <strain evidence="2">JXDWG</strain>
        <tissue evidence="2">Leaf</tissue>
    </source>
</reference>
<feature type="region of interest" description="Disordered" evidence="1">
    <location>
        <begin position="182"/>
        <end position="219"/>
    </location>
</feature>
<name>A0AAP0J2B2_9MAGN</name>
<accession>A0AAP0J2B2</accession>
<dbReference type="AlphaFoldDB" id="A0AAP0J2B2"/>
<feature type="compositionally biased region" description="Pro residues" evidence="1">
    <location>
        <begin position="183"/>
        <end position="198"/>
    </location>
</feature>
<proteinExistence type="predicted"/>